<reference evidence="8 9" key="1">
    <citation type="submission" date="2017-03" db="EMBL/GenBank/DDBJ databases">
        <title>Genomes of endolithic fungi from Antarctica.</title>
        <authorList>
            <person name="Coleine C."/>
            <person name="Masonjones S."/>
            <person name="Stajich J.E."/>
        </authorList>
    </citation>
    <scope>NUCLEOTIDE SEQUENCE [LARGE SCALE GENOMIC DNA]</scope>
    <source>
        <strain evidence="8 9">CCFEE 5311</strain>
    </source>
</reference>
<evidence type="ECO:0000256" key="2">
    <source>
        <dbReference type="ARBA" id="ARBA00022645"/>
    </source>
</evidence>
<keyword evidence="3" id="KW-0645">Protease</keyword>
<evidence type="ECO:0000256" key="4">
    <source>
        <dbReference type="ARBA" id="ARBA00022729"/>
    </source>
</evidence>
<evidence type="ECO:0008006" key="10">
    <source>
        <dbReference type="Google" id="ProtNLM"/>
    </source>
</evidence>
<dbReference type="InterPro" id="IPR029058">
    <property type="entry name" value="AB_hydrolase_fold"/>
</dbReference>
<protein>
    <recommendedName>
        <fullName evidence="10">Carboxypeptidase</fullName>
    </recommendedName>
</protein>
<evidence type="ECO:0000256" key="6">
    <source>
        <dbReference type="ARBA" id="ARBA00023180"/>
    </source>
</evidence>
<keyword evidence="4 7" id="KW-0732">Signal</keyword>
<dbReference type="SUPFAM" id="SSF53474">
    <property type="entry name" value="alpha/beta-Hydrolases"/>
    <property type="match status" value="1"/>
</dbReference>
<dbReference type="Proteomes" id="UP000310066">
    <property type="component" value="Unassembled WGS sequence"/>
</dbReference>
<accession>A0A4V5N7Y7</accession>
<proteinExistence type="inferred from homology"/>
<keyword evidence="2" id="KW-0121">Carboxypeptidase</keyword>
<dbReference type="PANTHER" id="PTHR11802">
    <property type="entry name" value="SERINE PROTEASE FAMILY S10 SERINE CARBOXYPEPTIDASE"/>
    <property type="match status" value="1"/>
</dbReference>
<evidence type="ECO:0000256" key="5">
    <source>
        <dbReference type="ARBA" id="ARBA00022801"/>
    </source>
</evidence>
<dbReference type="GO" id="GO:0004185">
    <property type="term" value="F:serine-type carboxypeptidase activity"/>
    <property type="evidence" value="ECO:0007669"/>
    <property type="project" value="InterPro"/>
</dbReference>
<dbReference type="AlphaFoldDB" id="A0A4V5N7Y7"/>
<name>A0A4V5N7Y7_9PEZI</name>
<evidence type="ECO:0000256" key="1">
    <source>
        <dbReference type="ARBA" id="ARBA00009431"/>
    </source>
</evidence>
<evidence type="ECO:0000313" key="8">
    <source>
        <dbReference type="EMBL" id="TKA41499.1"/>
    </source>
</evidence>
<feature type="signal peptide" evidence="7">
    <location>
        <begin position="1"/>
        <end position="19"/>
    </location>
</feature>
<evidence type="ECO:0000256" key="3">
    <source>
        <dbReference type="ARBA" id="ARBA00022670"/>
    </source>
</evidence>
<dbReference type="PRINTS" id="PR00724">
    <property type="entry name" value="CRBOXYPTASEC"/>
</dbReference>
<comment type="similarity">
    <text evidence="1">Belongs to the peptidase S10 family.</text>
</comment>
<comment type="caution">
    <text evidence="8">The sequence shown here is derived from an EMBL/GenBank/DDBJ whole genome shotgun (WGS) entry which is preliminary data.</text>
</comment>
<dbReference type="Gene3D" id="3.40.50.1820">
    <property type="entry name" value="alpha/beta hydrolase"/>
    <property type="match status" value="1"/>
</dbReference>
<dbReference type="Pfam" id="PF00450">
    <property type="entry name" value="Peptidase_S10"/>
    <property type="match status" value="1"/>
</dbReference>
<organism evidence="8 9">
    <name type="scientific">Friedmanniomyces endolithicus</name>
    <dbReference type="NCBI Taxonomy" id="329885"/>
    <lineage>
        <taxon>Eukaryota</taxon>
        <taxon>Fungi</taxon>
        <taxon>Dikarya</taxon>
        <taxon>Ascomycota</taxon>
        <taxon>Pezizomycotina</taxon>
        <taxon>Dothideomycetes</taxon>
        <taxon>Dothideomycetidae</taxon>
        <taxon>Mycosphaerellales</taxon>
        <taxon>Teratosphaeriaceae</taxon>
        <taxon>Friedmanniomyces</taxon>
    </lineage>
</organism>
<dbReference type="OrthoDB" id="443318at2759"/>
<dbReference type="GO" id="GO:0006508">
    <property type="term" value="P:proteolysis"/>
    <property type="evidence" value="ECO:0007669"/>
    <property type="project" value="UniProtKB-KW"/>
</dbReference>
<evidence type="ECO:0000313" key="9">
    <source>
        <dbReference type="Proteomes" id="UP000310066"/>
    </source>
</evidence>
<dbReference type="EMBL" id="NAJP01000027">
    <property type="protein sequence ID" value="TKA41499.1"/>
    <property type="molecule type" value="Genomic_DNA"/>
</dbReference>
<evidence type="ECO:0000256" key="7">
    <source>
        <dbReference type="SAM" id="SignalP"/>
    </source>
</evidence>
<dbReference type="GO" id="GO:0000324">
    <property type="term" value="C:fungal-type vacuole"/>
    <property type="evidence" value="ECO:0007669"/>
    <property type="project" value="TreeGrafter"/>
</dbReference>
<sequence length="626" mass="68276">MHWLSLGAVGLSVASSAVAQGGFPPPLARDIKTVPVAGSDASISYRETSICEEHAKAWAGYVRMTSTYIQDVQGDDPYNASYFFWYFEARVNPREAPTAIYLAGGPGQSSIWGAVSDGGPCYVNPDSNSTTSNEWSMKTHVNMLYVDQPNSVGFSYDVVLNSTFDTLFLVPEALNDTGIVSFDEYPEGVPEANSTLWYGSFPSQNILHTANTTAIAARTLWHFAQGFFGSFPEYKTCNKDISLWGNSYGGYTVPVTAAYFVSQNEKIQNGKLNGSAAVELPVDTIGFTNGCTDLLYQLEYYPQMAYNNTYGLQVINETVYEMAMAAVPACLQLVRDCRSLSEEYDADQFAFNETVNAVCTNATATCAAIGAAYDLVSNRSDFDMAHMKPDPFPPYYLAGFLNQEWVQKELGVPVNYTEDSSLVANIFLALTGDPSVVRGLEKLEYLLSSGVKVALVYGDRDYRCPWLGGEALSLQANWTGAEDFRAAGYEYIHTNRSYSGGVVRQHGNLSFSRVFESGHDVAAYPKKQPETNFQIFNRALFNKDIASGRLPTSGRFNNYSTTGPSSSFSIKDVLPRVPDPICYVYTVGSACTVDQYVALEKGNATVVDFVMTDPNGGGGPILGSAV</sequence>
<keyword evidence="6" id="KW-0325">Glycoprotein</keyword>
<feature type="chain" id="PRO_5020702343" description="Carboxypeptidase" evidence="7">
    <location>
        <begin position="20"/>
        <end position="626"/>
    </location>
</feature>
<gene>
    <name evidence="8" type="ORF">B0A54_06386</name>
</gene>
<dbReference type="PANTHER" id="PTHR11802:SF189">
    <property type="entry name" value="CARBOXYPEPTIDASE"/>
    <property type="match status" value="1"/>
</dbReference>
<keyword evidence="5" id="KW-0378">Hydrolase</keyword>
<dbReference type="STRING" id="329885.A0A4V5N7Y7"/>
<dbReference type="InterPro" id="IPR001563">
    <property type="entry name" value="Peptidase_S10"/>
</dbReference>